<proteinExistence type="predicted"/>
<keyword evidence="2" id="KW-1133">Transmembrane helix</keyword>
<accession>A0A1R2C482</accession>
<name>A0A1R2C482_9CILI</name>
<dbReference type="EMBL" id="MPUH01000289">
    <property type="protein sequence ID" value="OMJ83833.1"/>
    <property type="molecule type" value="Genomic_DNA"/>
</dbReference>
<feature type="region of interest" description="Disordered" evidence="1">
    <location>
        <begin position="82"/>
        <end position="105"/>
    </location>
</feature>
<sequence length="105" mass="11874">MAGIEACAIFCIIASIFLVVLGSLLISEYKYIHITNISPYDAGMTCIWAAGIYMLILLLILFKYRRKNSTFNIFKSQEYEKFDDNKSDSSDEGSPFINLSIKKLA</sequence>
<evidence type="ECO:0000256" key="2">
    <source>
        <dbReference type="SAM" id="Phobius"/>
    </source>
</evidence>
<evidence type="ECO:0000313" key="4">
    <source>
        <dbReference type="Proteomes" id="UP000187209"/>
    </source>
</evidence>
<feature type="transmembrane region" description="Helical" evidence="2">
    <location>
        <begin position="7"/>
        <end position="27"/>
    </location>
</feature>
<gene>
    <name evidence="3" type="ORF">SteCoe_15132</name>
</gene>
<reference evidence="3 4" key="1">
    <citation type="submission" date="2016-11" db="EMBL/GenBank/DDBJ databases">
        <title>The macronuclear genome of Stentor coeruleus: a giant cell with tiny introns.</title>
        <authorList>
            <person name="Slabodnick M."/>
            <person name="Ruby J.G."/>
            <person name="Reiff S.B."/>
            <person name="Swart E.C."/>
            <person name="Gosai S."/>
            <person name="Prabakaran S."/>
            <person name="Witkowska E."/>
            <person name="Larue G.E."/>
            <person name="Fisher S."/>
            <person name="Freeman R.M."/>
            <person name="Gunawardena J."/>
            <person name="Chu W."/>
            <person name="Stover N.A."/>
            <person name="Gregory B.D."/>
            <person name="Nowacki M."/>
            <person name="Derisi J."/>
            <person name="Roy S.W."/>
            <person name="Marshall W.F."/>
            <person name="Sood P."/>
        </authorList>
    </citation>
    <scope>NUCLEOTIDE SEQUENCE [LARGE SCALE GENOMIC DNA]</scope>
    <source>
        <strain evidence="3">WM001</strain>
    </source>
</reference>
<evidence type="ECO:0000256" key="1">
    <source>
        <dbReference type="SAM" id="MobiDB-lite"/>
    </source>
</evidence>
<dbReference type="OrthoDB" id="10559513at2759"/>
<dbReference type="Proteomes" id="UP000187209">
    <property type="component" value="Unassembled WGS sequence"/>
</dbReference>
<protein>
    <submittedName>
        <fullName evidence="3">Uncharacterized protein</fullName>
    </submittedName>
</protein>
<organism evidence="3 4">
    <name type="scientific">Stentor coeruleus</name>
    <dbReference type="NCBI Taxonomy" id="5963"/>
    <lineage>
        <taxon>Eukaryota</taxon>
        <taxon>Sar</taxon>
        <taxon>Alveolata</taxon>
        <taxon>Ciliophora</taxon>
        <taxon>Postciliodesmatophora</taxon>
        <taxon>Heterotrichea</taxon>
        <taxon>Heterotrichida</taxon>
        <taxon>Stentoridae</taxon>
        <taxon>Stentor</taxon>
    </lineage>
</organism>
<keyword evidence="2" id="KW-0812">Transmembrane</keyword>
<comment type="caution">
    <text evidence="3">The sequence shown here is derived from an EMBL/GenBank/DDBJ whole genome shotgun (WGS) entry which is preliminary data.</text>
</comment>
<keyword evidence="4" id="KW-1185">Reference proteome</keyword>
<feature type="transmembrane region" description="Helical" evidence="2">
    <location>
        <begin position="42"/>
        <end position="62"/>
    </location>
</feature>
<evidence type="ECO:0000313" key="3">
    <source>
        <dbReference type="EMBL" id="OMJ83833.1"/>
    </source>
</evidence>
<dbReference type="AlphaFoldDB" id="A0A1R2C482"/>
<keyword evidence="2" id="KW-0472">Membrane</keyword>